<protein>
    <submittedName>
        <fullName evidence="1">Uncharacterized protein</fullName>
    </submittedName>
</protein>
<accession>A0A9P8PT42</accession>
<sequence length="91" mass="9877">MKTSPETRPRAAIDRLGSLHQLMLSIEISKTSWPSCNSKTLNEFWMAPVSLLITTTCESLEPTTTAFPFGSASIETHGVTTPLSPELASIL</sequence>
<comment type="caution">
    <text evidence="1">The sequence shown here is derived from an EMBL/GenBank/DDBJ whole genome shotgun (WGS) entry which is preliminary data.</text>
</comment>
<name>A0A9P8PT42_9ASCO</name>
<organism evidence="1 2">
    <name type="scientific">Ogataea polymorpha</name>
    <dbReference type="NCBI Taxonomy" id="460523"/>
    <lineage>
        <taxon>Eukaryota</taxon>
        <taxon>Fungi</taxon>
        <taxon>Dikarya</taxon>
        <taxon>Ascomycota</taxon>
        <taxon>Saccharomycotina</taxon>
        <taxon>Pichiomycetes</taxon>
        <taxon>Pichiales</taxon>
        <taxon>Pichiaceae</taxon>
        <taxon>Ogataea</taxon>
    </lineage>
</organism>
<proteinExistence type="predicted"/>
<gene>
    <name evidence="1" type="ORF">OGATHE_000497</name>
</gene>
<evidence type="ECO:0000313" key="1">
    <source>
        <dbReference type="EMBL" id="KAH3677843.1"/>
    </source>
</evidence>
<reference evidence="1" key="2">
    <citation type="submission" date="2021-01" db="EMBL/GenBank/DDBJ databases">
        <authorList>
            <person name="Schikora-Tamarit M.A."/>
        </authorList>
    </citation>
    <scope>NUCLEOTIDE SEQUENCE</scope>
    <source>
        <strain evidence="1">NCAIM Y.01608</strain>
    </source>
</reference>
<evidence type="ECO:0000313" key="2">
    <source>
        <dbReference type="Proteomes" id="UP000788993"/>
    </source>
</evidence>
<dbReference type="Proteomes" id="UP000788993">
    <property type="component" value="Unassembled WGS sequence"/>
</dbReference>
<dbReference type="AlphaFoldDB" id="A0A9P8PT42"/>
<dbReference type="EMBL" id="JAEUBD010000095">
    <property type="protein sequence ID" value="KAH3677843.1"/>
    <property type="molecule type" value="Genomic_DNA"/>
</dbReference>
<reference evidence="1" key="1">
    <citation type="journal article" date="2021" name="Open Biol.">
        <title>Shared evolutionary footprints suggest mitochondrial oxidative damage underlies multiple complex I losses in fungi.</title>
        <authorList>
            <person name="Schikora-Tamarit M.A."/>
            <person name="Marcet-Houben M."/>
            <person name="Nosek J."/>
            <person name="Gabaldon T."/>
        </authorList>
    </citation>
    <scope>NUCLEOTIDE SEQUENCE</scope>
    <source>
        <strain evidence="1">NCAIM Y.01608</strain>
    </source>
</reference>
<keyword evidence="2" id="KW-1185">Reference proteome</keyword>